<dbReference type="NCBIfam" id="NF038353">
    <property type="entry name" value="FxLYD_dom"/>
    <property type="match status" value="1"/>
</dbReference>
<evidence type="ECO:0000313" key="4">
    <source>
        <dbReference type="Proteomes" id="UP000192872"/>
    </source>
</evidence>
<evidence type="ECO:0000313" key="3">
    <source>
        <dbReference type="EMBL" id="OQW50134.1"/>
    </source>
</evidence>
<accession>A0A1W9HS82</accession>
<dbReference type="InterPro" id="IPR047676">
    <property type="entry name" value="FxLYD_dom"/>
</dbReference>
<dbReference type="Proteomes" id="UP000192872">
    <property type="component" value="Unassembled WGS sequence"/>
</dbReference>
<dbReference type="Pfam" id="PF13717">
    <property type="entry name" value="Zn_ribbon_4"/>
    <property type="match status" value="1"/>
</dbReference>
<dbReference type="InterPro" id="IPR011723">
    <property type="entry name" value="Znf/thioredoxin_put"/>
</dbReference>
<keyword evidence="1" id="KW-0472">Membrane</keyword>
<feature type="transmembrane region" description="Helical" evidence="1">
    <location>
        <begin position="110"/>
        <end position="130"/>
    </location>
</feature>
<dbReference type="RefSeq" id="WP_376800129.1">
    <property type="nucleotide sequence ID" value="NZ_DBNB01000028.1"/>
</dbReference>
<gene>
    <name evidence="3" type="ORF">A4S15_00570</name>
</gene>
<feature type="domain" description="Zinc finger/thioredoxin putative" evidence="2">
    <location>
        <begin position="1"/>
        <end position="36"/>
    </location>
</feature>
<reference evidence="3 4" key="1">
    <citation type="journal article" date="2017" name="Water Res.">
        <title>Comammox in drinking water systems.</title>
        <authorList>
            <person name="Wang Y."/>
            <person name="Ma L."/>
            <person name="Mao Y."/>
            <person name="Jiang X."/>
            <person name="Xia Y."/>
            <person name="Yu K."/>
            <person name="Li B."/>
            <person name="Zhang T."/>
        </authorList>
    </citation>
    <scope>NUCLEOTIDE SEQUENCE [LARGE SCALE GENOMIC DNA]</scope>
    <source>
        <strain evidence="3">SG_bin8</strain>
    </source>
</reference>
<name>A0A1W9HS82_9HYPH</name>
<dbReference type="InterPro" id="IPR021834">
    <property type="entry name" value="DUF3426"/>
</dbReference>
<comment type="caution">
    <text evidence="3">The sequence shown here is derived from an EMBL/GenBank/DDBJ whole genome shotgun (WGS) entry which is preliminary data.</text>
</comment>
<sequence length="256" mass="27038">MRIVCPDCQSAYDIKAAMLGDKGRMVKCADCSNKWFQAPAPEPAPAVEMPEESDPWAEVAEEDAANAAAMASQASEQPLPADQVQDDMVAGPRLLKTGGKAQKKLRNFPLSPPLAVFAALLAVMVLAVALRTPLVRMQPNLAGLFAAIGLPVNTRGLAIEAVVPALDTEHGRRTLLVSGTIRNLTRSDLDIPEMRLAILDASGKEVAVLAAAPPQPRLDAGATIPFSTRLAMPASAAQRFELRFARSASAPQASTP</sequence>
<keyword evidence="1" id="KW-0812">Transmembrane</keyword>
<dbReference type="STRING" id="1827387.A4S15_00570"/>
<keyword evidence="1" id="KW-1133">Transmembrane helix</keyword>
<evidence type="ECO:0000256" key="1">
    <source>
        <dbReference type="SAM" id="Phobius"/>
    </source>
</evidence>
<dbReference type="EMBL" id="LWDL01000026">
    <property type="protein sequence ID" value="OQW50134.1"/>
    <property type="molecule type" value="Genomic_DNA"/>
</dbReference>
<dbReference type="Pfam" id="PF11906">
    <property type="entry name" value="DUF3426"/>
    <property type="match status" value="1"/>
</dbReference>
<dbReference type="NCBIfam" id="TIGR02098">
    <property type="entry name" value="MJ0042_CXXC"/>
    <property type="match status" value="1"/>
</dbReference>
<proteinExistence type="predicted"/>
<protein>
    <recommendedName>
        <fullName evidence="2">Zinc finger/thioredoxin putative domain-containing protein</fullName>
    </recommendedName>
</protein>
<organism evidence="3 4">
    <name type="scientific">Candidatus Raskinella chloraquaticus</name>
    <dbReference type="NCBI Taxonomy" id="1951219"/>
    <lineage>
        <taxon>Bacteria</taxon>
        <taxon>Pseudomonadati</taxon>
        <taxon>Pseudomonadota</taxon>
        <taxon>Alphaproteobacteria</taxon>
        <taxon>Hyphomicrobiales</taxon>
        <taxon>Phreatobacteraceae</taxon>
        <taxon>Candidatus Raskinella</taxon>
    </lineage>
</organism>
<evidence type="ECO:0000259" key="2">
    <source>
        <dbReference type="Pfam" id="PF13717"/>
    </source>
</evidence>
<dbReference type="AlphaFoldDB" id="A0A1W9HS82"/>